<protein>
    <submittedName>
        <fullName evidence="3">Alpha/beta hydrolase fold domain-containing protein</fullName>
    </submittedName>
</protein>
<accession>A0A934S6Z2</accession>
<name>A0A934S6Z2_9BACT</name>
<keyword evidence="1 3" id="KW-0378">Hydrolase</keyword>
<dbReference type="PANTHER" id="PTHR48081:SF6">
    <property type="entry name" value="PEPTIDASE S9 PROLYL OLIGOPEPTIDASE CATALYTIC DOMAIN-CONTAINING PROTEIN"/>
    <property type="match status" value="1"/>
</dbReference>
<dbReference type="GO" id="GO:0016788">
    <property type="term" value="F:hydrolase activity, acting on ester bonds"/>
    <property type="evidence" value="ECO:0007669"/>
    <property type="project" value="UniProtKB-ARBA"/>
</dbReference>
<gene>
    <name evidence="3" type="ORF">JIN85_05915</name>
</gene>
<sequence length="630" mass="67801">MVAFGALVVGLKAAEPWRIPVWPGKLAPNGDGNTSPATTSLTIYQPEHPNGAAAVICPGGGYSTLVTEPEGHGIARWLNSHGITGMVLEYRLPHGRPMVPLLDLQRAIRLARSNAGAWGIDPHRLGVIGFSAGGHLVATAATHFDSGANEQEGIDPVQRFSSRPDFAVLIYPVITMGEGTHAGSRDNLLGQNPNPELLDEFSAEKQVSDESPPAFLAHAKDDTLVPIRNSELFADAMRKHHVEVELLKLPSGGHGLNGYHGDSWDAWQAACLKWMDAQGISQAKPSSAQKTGKTIAVTDEAVLAGISPLNWIRSEHAIHSAGGGASFRLAFMHTDRVLLNVDTSANQYPYASRFPIVGWTVNQGPVQTHQLKQGETSFVLSAGVANPIIEFYIKGMSPFEDRYRGDVPPNSVTITGFTVDRACSIKAPPAKPLWVNIGDSILSGDGAAYADQQGRPADDRWAGSDDAWASYGYLLAQHYGYQESRLAFGGYAWTGGLGNLPPLAELVDHLTSTTSRLTQEKWVPAPGVVLINLGENGAPPEDAVVAALQRLRQRCGAETKIIVMIPVSGRARAEITNGLSRYRELKQDSRIYLADLGLMEFPTIDGQHPTTAGHQMIYQAALQVLDQILK</sequence>
<keyword evidence="4" id="KW-1185">Reference proteome</keyword>
<dbReference type="Pfam" id="PF20434">
    <property type="entry name" value="BD-FAE"/>
    <property type="match status" value="1"/>
</dbReference>
<dbReference type="Gene3D" id="3.40.50.1110">
    <property type="entry name" value="SGNH hydrolase"/>
    <property type="match status" value="1"/>
</dbReference>
<feature type="domain" description="BD-FAE-like" evidence="2">
    <location>
        <begin position="43"/>
        <end position="236"/>
    </location>
</feature>
<dbReference type="AlphaFoldDB" id="A0A934S6Z2"/>
<evidence type="ECO:0000256" key="1">
    <source>
        <dbReference type="ARBA" id="ARBA00022801"/>
    </source>
</evidence>
<dbReference type="InterPro" id="IPR049492">
    <property type="entry name" value="BD-FAE-like_dom"/>
</dbReference>
<dbReference type="EMBL" id="JAENIJ010000006">
    <property type="protein sequence ID" value="MBK1881941.1"/>
    <property type="molecule type" value="Genomic_DNA"/>
</dbReference>
<dbReference type="SUPFAM" id="SSF52266">
    <property type="entry name" value="SGNH hydrolase"/>
    <property type="match status" value="1"/>
</dbReference>
<evidence type="ECO:0000259" key="2">
    <source>
        <dbReference type="Pfam" id="PF20434"/>
    </source>
</evidence>
<dbReference type="InterPro" id="IPR050300">
    <property type="entry name" value="GDXG_lipolytic_enzyme"/>
</dbReference>
<reference evidence="3" key="1">
    <citation type="submission" date="2021-01" db="EMBL/GenBank/DDBJ databases">
        <title>Modified the classification status of verrucomicrobia.</title>
        <authorList>
            <person name="Feng X."/>
        </authorList>
    </citation>
    <scope>NUCLEOTIDE SEQUENCE</scope>
    <source>
        <strain evidence="3">KCTC 22041</strain>
    </source>
</reference>
<dbReference type="InterPro" id="IPR029058">
    <property type="entry name" value="AB_hydrolase_fold"/>
</dbReference>
<comment type="caution">
    <text evidence="3">The sequence shown here is derived from an EMBL/GenBank/DDBJ whole genome shotgun (WGS) entry which is preliminary data.</text>
</comment>
<dbReference type="Proteomes" id="UP000603141">
    <property type="component" value="Unassembled WGS sequence"/>
</dbReference>
<evidence type="ECO:0000313" key="3">
    <source>
        <dbReference type="EMBL" id="MBK1881941.1"/>
    </source>
</evidence>
<dbReference type="RefSeq" id="WP_200268572.1">
    <property type="nucleotide sequence ID" value="NZ_JAENIJ010000006.1"/>
</dbReference>
<proteinExistence type="predicted"/>
<dbReference type="InterPro" id="IPR036514">
    <property type="entry name" value="SGNH_hydro_sf"/>
</dbReference>
<dbReference type="Gene3D" id="3.40.50.1820">
    <property type="entry name" value="alpha/beta hydrolase"/>
    <property type="match status" value="1"/>
</dbReference>
<organism evidence="3 4">
    <name type="scientific">Luteolibacter pohnpeiensis</name>
    <dbReference type="NCBI Taxonomy" id="454153"/>
    <lineage>
        <taxon>Bacteria</taxon>
        <taxon>Pseudomonadati</taxon>
        <taxon>Verrucomicrobiota</taxon>
        <taxon>Verrucomicrobiia</taxon>
        <taxon>Verrucomicrobiales</taxon>
        <taxon>Verrucomicrobiaceae</taxon>
        <taxon>Luteolibacter</taxon>
    </lineage>
</organism>
<evidence type="ECO:0000313" key="4">
    <source>
        <dbReference type="Proteomes" id="UP000603141"/>
    </source>
</evidence>
<dbReference type="SUPFAM" id="SSF53474">
    <property type="entry name" value="alpha/beta-Hydrolases"/>
    <property type="match status" value="1"/>
</dbReference>
<dbReference type="PANTHER" id="PTHR48081">
    <property type="entry name" value="AB HYDROLASE SUPERFAMILY PROTEIN C4A8.06C"/>
    <property type="match status" value="1"/>
</dbReference>